<dbReference type="PANTHER" id="PTHR10625">
    <property type="entry name" value="HISTONE DEACETYLASE HDAC1-RELATED"/>
    <property type="match status" value="1"/>
</dbReference>
<dbReference type="GO" id="GO:0045150">
    <property type="term" value="P:acetoin catabolic process"/>
    <property type="evidence" value="ECO:0007669"/>
    <property type="project" value="UniProtKB-UniPathway"/>
</dbReference>
<dbReference type="SUPFAM" id="SSF52768">
    <property type="entry name" value="Arginase/deacetylase"/>
    <property type="match status" value="1"/>
</dbReference>
<dbReference type="GO" id="GO:0004407">
    <property type="term" value="F:histone deacetylase activity"/>
    <property type="evidence" value="ECO:0007669"/>
    <property type="project" value="TreeGrafter"/>
</dbReference>
<dbReference type="GO" id="GO:0040029">
    <property type="term" value="P:epigenetic regulation of gene expression"/>
    <property type="evidence" value="ECO:0007669"/>
    <property type="project" value="TreeGrafter"/>
</dbReference>
<name>A0A285V7T3_9ACTN</name>
<gene>
    <name evidence="6" type="ORF">SAMN05660748_2923</name>
</gene>
<dbReference type="InterPro" id="IPR000286">
    <property type="entry name" value="HDACs"/>
</dbReference>
<evidence type="ECO:0000256" key="3">
    <source>
        <dbReference type="ARBA" id="ARBA00020218"/>
    </source>
</evidence>
<comment type="similarity">
    <text evidence="2">Belongs to the histone deacetylase family.</text>
</comment>
<proteinExistence type="inferred from homology"/>
<dbReference type="Gene3D" id="3.40.800.20">
    <property type="entry name" value="Histone deacetylase domain"/>
    <property type="match status" value="1"/>
</dbReference>
<feature type="domain" description="Histone deacetylase" evidence="5">
    <location>
        <begin position="41"/>
        <end position="336"/>
    </location>
</feature>
<dbReference type="UniPathway" id="UPA00040"/>
<dbReference type="InterPro" id="IPR023696">
    <property type="entry name" value="Ureohydrolase_dom_sf"/>
</dbReference>
<organism evidence="6 7">
    <name type="scientific">Blastococcus aggregatus</name>
    <dbReference type="NCBI Taxonomy" id="38502"/>
    <lineage>
        <taxon>Bacteria</taxon>
        <taxon>Bacillati</taxon>
        <taxon>Actinomycetota</taxon>
        <taxon>Actinomycetes</taxon>
        <taxon>Geodermatophilales</taxon>
        <taxon>Geodermatophilaceae</taxon>
        <taxon>Blastococcus</taxon>
    </lineage>
</organism>
<evidence type="ECO:0000256" key="2">
    <source>
        <dbReference type="ARBA" id="ARBA00005947"/>
    </source>
</evidence>
<dbReference type="CDD" id="cd09994">
    <property type="entry name" value="HDAC_AcuC_like"/>
    <property type="match status" value="1"/>
</dbReference>
<comment type="pathway">
    <text evidence="1">Ketone degradation; acetoin degradation.</text>
</comment>
<dbReference type="PRINTS" id="PR01272">
    <property type="entry name" value="ACUCPROTEIN"/>
</dbReference>
<dbReference type="PRINTS" id="PR01270">
    <property type="entry name" value="HDASUPER"/>
</dbReference>
<keyword evidence="4" id="KW-0006">Acetoin catabolism</keyword>
<dbReference type="Proteomes" id="UP000219435">
    <property type="component" value="Unassembled WGS sequence"/>
</dbReference>
<evidence type="ECO:0000259" key="5">
    <source>
        <dbReference type="Pfam" id="PF00850"/>
    </source>
</evidence>
<protein>
    <recommendedName>
        <fullName evidence="3">Acetoin utilization protein AcuC</fullName>
    </recommendedName>
</protein>
<evidence type="ECO:0000313" key="7">
    <source>
        <dbReference type="Proteomes" id="UP000219435"/>
    </source>
</evidence>
<dbReference type="AlphaFoldDB" id="A0A285V7T3"/>
<evidence type="ECO:0000256" key="4">
    <source>
        <dbReference type="ARBA" id="ARBA00022627"/>
    </source>
</evidence>
<dbReference type="EMBL" id="OBQI01000004">
    <property type="protein sequence ID" value="SOC50182.1"/>
    <property type="molecule type" value="Genomic_DNA"/>
</dbReference>
<evidence type="ECO:0000313" key="6">
    <source>
        <dbReference type="EMBL" id="SOC50182.1"/>
    </source>
</evidence>
<dbReference type="PANTHER" id="PTHR10625:SF10">
    <property type="entry name" value="HISTONE DEACETYLASE HDAC1"/>
    <property type="match status" value="1"/>
</dbReference>
<dbReference type="Pfam" id="PF00850">
    <property type="entry name" value="Hist_deacetyl"/>
    <property type="match status" value="1"/>
</dbReference>
<sequence>MLPRTGTRRCGDRESDGRAMSDSVAVIWDESLLGYTMGGDHPLHPVRLDLTMRLADSLGVLTGDRLRVMRPDPATAELLTLVHDPAYLEAVRRAPSDPTVGHGLGTSDNPIFPAMYDAAALITGGTLLAAQQVHSGAAQHAVNIAGGLHHAMRDAASGFCIFNDAAVAIAWLLGQGYERIAYVDLDVHHGDGVQAAFWEDPRVLTVSIHQTPLTLWPGTGFPEETGDAAKASGSAVNLALPNGTEDSAWLRAFSAVVPSVLRAFEPQIIVTQCGCDAHHEDPLADLGLTIDGQRASYRAMHELAHEICEGRWIVLGGGGYGLVRAVPRAWTHLIAEVSGSPLDPATEIPQSWRDDVVARGLRARPPTHMTEGGYTGFARWDAFTENRVDRAILRTRRASFPLFGLDPDDPRD</sequence>
<dbReference type="InterPro" id="IPR037138">
    <property type="entry name" value="His_deacetylse_dom_sf"/>
</dbReference>
<dbReference type="InterPro" id="IPR023801">
    <property type="entry name" value="His_deacetylse_dom"/>
</dbReference>
<reference evidence="7" key="1">
    <citation type="submission" date="2017-08" db="EMBL/GenBank/DDBJ databases">
        <authorList>
            <person name="Varghese N."/>
            <person name="Submissions S."/>
        </authorList>
    </citation>
    <scope>NUCLEOTIDE SEQUENCE [LARGE SCALE GENOMIC DNA]</scope>
    <source>
        <strain evidence="7">DSM 4725</strain>
    </source>
</reference>
<dbReference type="InterPro" id="IPR003085">
    <property type="entry name" value="AcuC"/>
</dbReference>
<keyword evidence="7" id="KW-1185">Reference proteome</keyword>
<evidence type="ECO:0000256" key="1">
    <source>
        <dbReference type="ARBA" id="ARBA00005101"/>
    </source>
</evidence>
<accession>A0A285V7T3</accession>